<dbReference type="Gene3D" id="3.40.605.10">
    <property type="entry name" value="Aldehyde Dehydrogenase, Chain A, domain 1"/>
    <property type="match status" value="1"/>
</dbReference>
<dbReference type="InterPro" id="IPR016162">
    <property type="entry name" value="Ald_DH_N"/>
</dbReference>
<name>A0A172YCR4_9GAMM</name>
<dbReference type="PANTHER" id="PTHR43353:SF5">
    <property type="entry name" value="SUCCINATE-SEMIALDEHYDE DEHYDROGENASE, MITOCHONDRIAL"/>
    <property type="match status" value="1"/>
</dbReference>
<dbReference type="Proteomes" id="UP000077875">
    <property type="component" value="Chromosome"/>
</dbReference>
<dbReference type="InterPro" id="IPR016161">
    <property type="entry name" value="Ald_DH/histidinol_DH"/>
</dbReference>
<dbReference type="FunFam" id="3.40.605.10:FF:000026">
    <property type="entry name" value="Aldehyde dehydrogenase, putative"/>
    <property type="match status" value="1"/>
</dbReference>
<reference evidence="6 7" key="1">
    <citation type="submission" date="2016-04" db="EMBL/GenBank/DDBJ databases">
        <title>Complete Genome Sequence of Halotalea alkalilenta IHB B 13600.</title>
        <authorList>
            <person name="Swarnkar M.K."/>
            <person name="Sharma A."/>
            <person name="Kaushal K."/>
            <person name="Soni R."/>
            <person name="Rana S."/>
            <person name="Singh A.K."/>
            <person name="Gulati A."/>
        </authorList>
    </citation>
    <scope>NUCLEOTIDE SEQUENCE [LARGE SCALE GENOMIC DNA]</scope>
    <source>
        <strain evidence="6 7">IHB B 13600</strain>
    </source>
</reference>
<keyword evidence="7" id="KW-1185">Reference proteome</keyword>
<protein>
    <submittedName>
        <fullName evidence="6">NAD-dependent succinate-semialdehyde dehydrogenase</fullName>
    </submittedName>
</protein>
<evidence type="ECO:0000256" key="1">
    <source>
        <dbReference type="ARBA" id="ARBA00009986"/>
    </source>
</evidence>
<feature type="domain" description="Aldehyde dehydrogenase" evidence="5">
    <location>
        <begin position="24"/>
        <end position="482"/>
    </location>
</feature>
<gene>
    <name evidence="6" type="ORF">A5892_05640</name>
</gene>
<dbReference type="STRING" id="376489.A5892_05640"/>
<evidence type="ECO:0000313" key="7">
    <source>
        <dbReference type="Proteomes" id="UP000077875"/>
    </source>
</evidence>
<accession>A0A172YCR4</accession>
<dbReference type="GO" id="GO:0004777">
    <property type="term" value="F:succinate-semialdehyde dehydrogenase (NAD+) activity"/>
    <property type="evidence" value="ECO:0007669"/>
    <property type="project" value="TreeGrafter"/>
</dbReference>
<dbReference type="SUPFAM" id="SSF53720">
    <property type="entry name" value="ALDH-like"/>
    <property type="match status" value="1"/>
</dbReference>
<evidence type="ECO:0000256" key="3">
    <source>
        <dbReference type="PROSITE-ProRule" id="PRU10007"/>
    </source>
</evidence>
<comment type="similarity">
    <text evidence="1 4">Belongs to the aldehyde dehydrogenase family.</text>
</comment>
<dbReference type="CDD" id="cd07103">
    <property type="entry name" value="ALDH_F5_SSADH_GabD"/>
    <property type="match status" value="1"/>
</dbReference>
<keyword evidence="2 4" id="KW-0560">Oxidoreductase</keyword>
<dbReference type="PROSITE" id="PS00070">
    <property type="entry name" value="ALDEHYDE_DEHYDR_CYS"/>
    <property type="match status" value="1"/>
</dbReference>
<dbReference type="EMBL" id="CP015243">
    <property type="protein sequence ID" value="ANF57013.1"/>
    <property type="molecule type" value="Genomic_DNA"/>
</dbReference>
<dbReference type="RefSeq" id="WP_064121970.1">
    <property type="nucleotide sequence ID" value="NZ_CP015243.1"/>
</dbReference>
<dbReference type="FunFam" id="3.40.309.10:FF:000004">
    <property type="entry name" value="Succinate-semialdehyde dehydrogenase I"/>
    <property type="match status" value="1"/>
</dbReference>
<dbReference type="InterPro" id="IPR016160">
    <property type="entry name" value="Ald_DH_CS_CYS"/>
</dbReference>
<dbReference type="Pfam" id="PF00171">
    <property type="entry name" value="Aldedh"/>
    <property type="match status" value="1"/>
</dbReference>
<dbReference type="InterPro" id="IPR050740">
    <property type="entry name" value="Aldehyde_DH_Superfamily"/>
</dbReference>
<sequence length="503" mass="54217">MPAVPGLLDPCLFRQLAYLDGKWVYGEGAQRDLAVTNPATLEVLGHVPMLSASQVDAAIAAADRAFATWCELGIERRTELLERWHRLILEHREDLARLITLEQGKPLNDARGEIDYAASFVKWFAEEGRRAYGETIPSHIPGASLGTVKEPVGVAALITPWNFPLAMITRKAAAALAAGCTVVVKPANETPFIALALAELAERAELPSGTFNVVTGDAPMVAGRLCSDPRVMALSFTGSTRVGRLLLAQCADSVKRVSLELGGNAPFIVCADIDPDLAAEAAIAAKFQTSGQDCLAANRIFVHRSIYEPFIERFVERMLKLKLGNGFDQVELGPLIHRRAVEQAEALVEDAVARGARLYGSDQTRAPGPNFFVPALLADVTPAMRVFREESFNPVAAVCAYDDEETLLRDANDTEYGLAAYVYGRDLACVRRLVRGLRFGMVSVNSVKMTGPPVPFGGVKQSGLGREGGRAGLEEYLATKYVCISDPPGTCQSAANRDSTGDL</sequence>
<dbReference type="InterPro" id="IPR029510">
    <property type="entry name" value="Ald_DH_CS_GLU"/>
</dbReference>
<dbReference type="AlphaFoldDB" id="A0A172YCR4"/>
<dbReference type="InterPro" id="IPR015590">
    <property type="entry name" value="Aldehyde_DH_dom"/>
</dbReference>
<dbReference type="KEGG" id="haa:A5892_05640"/>
<evidence type="ECO:0000256" key="4">
    <source>
        <dbReference type="RuleBase" id="RU003345"/>
    </source>
</evidence>
<proteinExistence type="inferred from homology"/>
<dbReference type="FunFam" id="3.40.605.10:FF:000005">
    <property type="entry name" value="Succinate-semialdehyde dehydrogenase I"/>
    <property type="match status" value="1"/>
</dbReference>
<dbReference type="InterPro" id="IPR016163">
    <property type="entry name" value="Ald_DH_C"/>
</dbReference>
<evidence type="ECO:0000256" key="2">
    <source>
        <dbReference type="ARBA" id="ARBA00023002"/>
    </source>
</evidence>
<dbReference type="PANTHER" id="PTHR43353">
    <property type="entry name" value="SUCCINATE-SEMIALDEHYDE DEHYDROGENASE, MITOCHONDRIAL"/>
    <property type="match status" value="1"/>
</dbReference>
<evidence type="ECO:0000313" key="6">
    <source>
        <dbReference type="EMBL" id="ANF57013.1"/>
    </source>
</evidence>
<dbReference type="Gene3D" id="3.40.309.10">
    <property type="entry name" value="Aldehyde Dehydrogenase, Chain A, domain 2"/>
    <property type="match status" value="1"/>
</dbReference>
<dbReference type="PROSITE" id="PS00687">
    <property type="entry name" value="ALDEHYDE_DEHYDR_GLU"/>
    <property type="match status" value="1"/>
</dbReference>
<dbReference type="GO" id="GO:0009450">
    <property type="term" value="P:gamma-aminobutyric acid catabolic process"/>
    <property type="evidence" value="ECO:0007669"/>
    <property type="project" value="TreeGrafter"/>
</dbReference>
<evidence type="ECO:0000259" key="5">
    <source>
        <dbReference type="Pfam" id="PF00171"/>
    </source>
</evidence>
<feature type="active site" evidence="3">
    <location>
        <position position="260"/>
    </location>
</feature>
<organism evidence="6 7">
    <name type="scientific">Halotalea alkalilenta</name>
    <dbReference type="NCBI Taxonomy" id="376489"/>
    <lineage>
        <taxon>Bacteria</taxon>
        <taxon>Pseudomonadati</taxon>
        <taxon>Pseudomonadota</taxon>
        <taxon>Gammaproteobacteria</taxon>
        <taxon>Oceanospirillales</taxon>
        <taxon>Halomonadaceae</taxon>
        <taxon>Halotalea</taxon>
    </lineage>
</organism>